<evidence type="ECO:0000313" key="2">
    <source>
        <dbReference type="EMBL" id="GBF56619.1"/>
    </source>
</evidence>
<name>A0A2P2E6F6_9PROT</name>
<dbReference type="AlphaFoldDB" id="A0A2P2E6F6"/>
<proteinExistence type="predicted"/>
<comment type="caution">
    <text evidence="2">The sequence shown here is derived from an EMBL/GenBank/DDBJ whole genome shotgun (WGS) entry which is preliminary data.</text>
</comment>
<gene>
    <name evidence="2" type="ORF">PbB2_00276</name>
</gene>
<organism evidence="2 3">
    <name type="scientific">Candidatus Phycosocius bacilliformis</name>
    <dbReference type="NCBI Taxonomy" id="1445552"/>
    <lineage>
        <taxon>Bacteria</taxon>
        <taxon>Pseudomonadati</taxon>
        <taxon>Pseudomonadota</taxon>
        <taxon>Alphaproteobacteria</taxon>
        <taxon>Caulobacterales</taxon>
        <taxon>Caulobacterales incertae sedis</taxon>
        <taxon>Candidatus Phycosocius</taxon>
    </lineage>
</organism>
<dbReference type="EMBL" id="BFBR01000001">
    <property type="protein sequence ID" value="GBF56619.1"/>
    <property type="molecule type" value="Genomic_DNA"/>
</dbReference>
<keyword evidence="1" id="KW-1133">Transmembrane helix</keyword>
<evidence type="ECO:0000313" key="3">
    <source>
        <dbReference type="Proteomes" id="UP000245086"/>
    </source>
</evidence>
<feature type="transmembrane region" description="Helical" evidence="1">
    <location>
        <begin position="77"/>
        <end position="98"/>
    </location>
</feature>
<feature type="transmembrane region" description="Helical" evidence="1">
    <location>
        <begin position="104"/>
        <end position="126"/>
    </location>
</feature>
<keyword evidence="1" id="KW-0472">Membrane</keyword>
<sequence length="143" mass="14987">MVPILTVPVVIYAFFAAITAATRGPDIFTQAMERGAFVLTMPSGAPWAVSGGDLLLMLGLFILFFELTRGVGVSRYAIIHHTLAVLLALCCAGAFLVFEAFATSTFFLLTLMCWLDMIGGVIFNIANAPSGGRGGGGGDAYGD</sequence>
<accession>A0A2P2E6F6</accession>
<protein>
    <submittedName>
        <fullName evidence="2">Uncharacterized protein</fullName>
    </submittedName>
</protein>
<feature type="transmembrane region" description="Helical" evidence="1">
    <location>
        <begin position="44"/>
        <end position="65"/>
    </location>
</feature>
<dbReference type="Proteomes" id="UP000245086">
    <property type="component" value="Unassembled WGS sequence"/>
</dbReference>
<reference evidence="2 3" key="1">
    <citation type="journal article" date="2018" name="Genome Announc.">
        <title>Draft Genome Sequence of "Candidatus Phycosocius bacilliformis," an Alphaproteobacterial Ectosymbiont of the Hydrocarbon-Producing Green Alga Botryococcus braunii.</title>
        <authorList>
            <person name="Tanabe Y."/>
            <person name="Yamaguchi H."/>
            <person name="Watanabe M.M."/>
        </authorList>
    </citation>
    <scope>NUCLEOTIDE SEQUENCE [LARGE SCALE GENOMIC DNA]</scope>
    <source>
        <strain evidence="2 3">BOTRYCO-2</strain>
    </source>
</reference>
<evidence type="ECO:0000256" key="1">
    <source>
        <dbReference type="SAM" id="Phobius"/>
    </source>
</evidence>
<keyword evidence="1" id="KW-0812">Transmembrane</keyword>
<keyword evidence="3" id="KW-1185">Reference proteome</keyword>